<evidence type="ECO:0000313" key="2">
    <source>
        <dbReference type="EMBL" id="MBW30162.1"/>
    </source>
</evidence>
<name>A0A2M3ZNU7_9DIPT</name>
<feature type="chain" id="PRO_5014798524" evidence="1">
    <location>
        <begin position="26"/>
        <end position="82"/>
    </location>
</feature>
<reference evidence="2" key="1">
    <citation type="submission" date="2018-01" db="EMBL/GenBank/DDBJ databases">
        <title>An insight into the sialome of Amazonian anophelines.</title>
        <authorList>
            <person name="Ribeiro J.M."/>
            <person name="Scarpassa V."/>
            <person name="Calvo E."/>
        </authorList>
    </citation>
    <scope>NUCLEOTIDE SEQUENCE</scope>
    <source>
        <tissue evidence="2">Salivary glands</tissue>
    </source>
</reference>
<evidence type="ECO:0000256" key="1">
    <source>
        <dbReference type="SAM" id="SignalP"/>
    </source>
</evidence>
<sequence length="82" mass="9421">MVPLQYLNSHPGLLLLIVHCHPVGGVTYQLNTLANFLWVRRTKVLYTTRGETVRRIVQFKGTVAKSCGPRRKRWCNSMGVPW</sequence>
<dbReference type="EMBL" id="GGFM01009411">
    <property type="protein sequence ID" value="MBW30162.1"/>
    <property type="molecule type" value="Transcribed_RNA"/>
</dbReference>
<accession>A0A2M3ZNU7</accession>
<protein>
    <submittedName>
        <fullName evidence="2">Putative secreted peptide</fullName>
    </submittedName>
</protein>
<feature type="signal peptide" evidence="1">
    <location>
        <begin position="1"/>
        <end position="25"/>
    </location>
</feature>
<organism evidence="2">
    <name type="scientific">Anopheles braziliensis</name>
    <dbReference type="NCBI Taxonomy" id="58242"/>
    <lineage>
        <taxon>Eukaryota</taxon>
        <taxon>Metazoa</taxon>
        <taxon>Ecdysozoa</taxon>
        <taxon>Arthropoda</taxon>
        <taxon>Hexapoda</taxon>
        <taxon>Insecta</taxon>
        <taxon>Pterygota</taxon>
        <taxon>Neoptera</taxon>
        <taxon>Endopterygota</taxon>
        <taxon>Diptera</taxon>
        <taxon>Nematocera</taxon>
        <taxon>Culicoidea</taxon>
        <taxon>Culicidae</taxon>
        <taxon>Anophelinae</taxon>
        <taxon>Anopheles</taxon>
    </lineage>
</organism>
<dbReference type="AlphaFoldDB" id="A0A2M3ZNU7"/>
<keyword evidence="1" id="KW-0732">Signal</keyword>
<proteinExistence type="predicted"/>